<dbReference type="VEuPathDB" id="FungiDB:AN4383"/>
<dbReference type="EMBL" id="BN001303">
    <property type="protein sequence ID" value="CBF77639.1"/>
    <property type="molecule type" value="Genomic_DNA"/>
</dbReference>
<dbReference type="HOGENOM" id="CLU_052049_0_0_1"/>
<organism evidence="2 3">
    <name type="scientific">Emericella nidulans (strain FGSC A4 / ATCC 38163 / CBS 112.46 / NRRL 194 / M139)</name>
    <name type="common">Aspergillus nidulans</name>
    <dbReference type="NCBI Taxonomy" id="227321"/>
    <lineage>
        <taxon>Eukaryota</taxon>
        <taxon>Fungi</taxon>
        <taxon>Dikarya</taxon>
        <taxon>Ascomycota</taxon>
        <taxon>Pezizomycotina</taxon>
        <taxon>Eurotiomycetes</taxon>
        <taxon>Eurotiomycetidae</taxon>
        <taxon>Eurotiales</taxon>
        <taxon>Aspergillaceae</taxon>
        <taxon>Aspergillus</taxon>
        <taxon>Aspergillus subgen. Nidulantes</taxon>
    </lineage>
</organism>
<feature type="region of interest" description="Disordered" evidence="1">
    <location>
        <begin position="301"/>
        <end position="324"/>
    </location>
</feature>
<sequence length="425" mass="46726">MGIPMYHEPSSAEATKNNSVKDPCAAARSAIRRQATVRRPSRYGGSAWRGGTLRSPFPPPIIDEVEREASGLPRHSHSPASMPTRSSDPFDLNSSLADTSRRLRMIDDALRHRPSHRLRIPRTSTLSDLNSRSAADANARLESQDHLPLTPRFAPAVAYHRSSTPLVGSDFLRRSPHDGLGDEAPAGSFIPLLRRIGQRSINDTSLTGRGPFIDGLGDRQRSVDLDDDHANDAWETLLTTITPDTNLPSADSSFTSASASGSTGSHNETLRSSATSLESVLNPVPSTVPTFQMTLNPYQESTIPCDYPSSTDSDTESDGEITQQSLFRRYRRRMREVESLRRSQNRQSVINNASSIPTISLAFSDSSADQDLQNMQAILDRLARREYVPDEWWAAAGLSRTIDQRTRAGDDSDSTPGPEGPTRHR</sequence>
<evidence type="ECO:0000313" key="2">
    <source>
        <dbReference type="EMBL" id="CBF77639.1"/>
    </source>
</evidence>
<gene>
    <name evidence="2" type="ORF">ANIA_04383</name>
</gene>
<dbReference type="OrthoDB" id="3946700at2759"/>
<accession>Q5B4Z7</accession>
<feature type="region of interest" description="Disordered" evidence="1">
    <location>
        <begin position="245"/>
        <end position="277"/>
    </location>
</feature>
<dbReference type="KEGG" id="ani:ANIA_04383"/>
<dbReference type="GeneID" id="2872181"/>
<evidence type="ECO:0000313" key="3">
    <source>
        <dbReference type="Proteomes" id="UP000000560"/>
    </source>
</evidence>
<proteinExistence type="predicted"/>
<feature type="region of interest" description="Disordered" evidence="1">
    <location>
        <begin position="1"/>
        <end position="92"/>
    </location>
</feature>
<dbReference type="RefSeq" id="XP_661987.1">
    <property type="nucleotide sequence ID" value="XM_656895.2"/>
</dbReference>
<dbReference type="InParanoid" id="Q5B4Z7"/>
<feature type="compositionally biased region" description="Polar residues" evidence="1">
    <location>
        <begin position="266"/>
        <end position="277"/>
    </location>
</feature>
<feature type="compositionally biased region" description="Low complexity" evidence="1">
    <location>
        <begin position="249"/>
        <end position="265"/>
    </location>
</feature>
<keyword evidence="3" id="KW-1185">Reference proteome</keyword>
<dbReference type="eggNOG" id="ENOG502SQAM">
    <property type="taxonomic scope" value="Eukaryota"/>
</dbReference>
<feature type="compositionally biased region" description="Polar residues" evidence="1">
    <location>
        <begin position="78"/>
        <end position="92"/>
    </location>
</feature>
<reference evidence="3" key="2">
    <citation type="journal article" date="2009" name="Fungal Genet. Biol.">
        <title>The 2008 update of the Aspergillus nidulans genome annotation: a community effort.</title>
        <authorList>
            <person name="Wortman J.R."/>
            <person name="Gilsenan J.M."/>
            <person name="Joardar V."/>
            <person name="Deegan J."/>
            <person name="Clutterbuck J."/>
            <person name="Andersen M.R."/>
            <person name="Archer D."/>
            <person name="Bencina M."/>
            <person name="Braus G."/>
            <person name="Coutinho P."/>
            <person name="von Dohren H."/>
            <person name="Doonan J."/>
            <person name="Driessen A.J."/>
            <person name="Durek P."/>
            <person name="Espeso E."/>
            <person name="Fekete E."/>
            <person name="Flipphi M."/>
            <person name="Estrada C.G."/>
            <person name="Geysens S."/>
            <person name="Goldman G."/>
            <person name="de Groot P.W."/>
            <person name="Hansen K."/>
            <person name="Harris S.D."/>
            <person name="Heinekamp T."/>
            <person name="Helmstaedt K."/>
            <person name="Henrissat B."/>
            <person name="Hofmann G."/>
            <person name="Homan T."/>
            <person name="Horio T."/>
            <person name="Horiuchi H."/>
            <person name="James S."/>
            <person name="Jones M."/>
            <person name="Karaffa L."/>
            <person name="Karanyi Z."/>
            <person name="Kato M."/>
            <person name="Keller N."/>
            <person name="Kelly D.E."/>
            <person name="Kiel J.A."/>
            <person name="Kim J.M."/>
            <person name="van der Klei I.J."/>
            <person name="Klis F.M."/>
            <person name="Kovalchuk A."/>
            <person name="Krasevec N."/>
            <person name="Kubicek C.P."/>
            <person name="Liu B."/>
            <person name="Maccabe A."/>
            <person name="Meyer V."/>
            <person name="Mirabito P."/>
            <person name="Miskei M."/>
            <person name="Mos M."/>
            <person name="Mullins J."/>
            <person name="Nelson D.R."/>
            <person name="Nielsen J."/>
            <person name="Oakley B.R."/>
            <person name="Osmani S.A."/>
            <person name="Pakula T."/>
            <person name="Paszewski A."/>
            <person name="Paulsen I."/>
            <person name="Pilsyk S."/>
            <person name="Pocsi I."/>
            <person name="Punt P.J."/>
            <person name="Ram A.F."/>
            <person name="Ren Q."/>
            <person name="Robellet X."/>
            <person name="Robson G."/>
            <person name="Seiboth B."/>
            <person name="van Solingen P."/>
            <person name="Specht T."/>
            <person name="Sun J."/>
            <person name="Taheri-Talesh N."/>
            <person name="Takeshita N."/>
            <person name="Ussery D."/>
            <person name="vanKuyk P.A."/>
            <person name="Visser H."/>
            <person name="van de Vondervoort P.J."/>
            <person name="de Vries R.P."/>
            <person name="Walton J."/>
            <person name="Xiang X."/>
            <person name="Xiong Y."/>
            <person name="Zeng A.P."/>
            <person name="Brandt B.W."/>
            <person name="Cornell M.J."/>
            <person name="van den Hondel C.A."/>
            <person name="Visser J."/>
            <person name="Oliver S.G."/>
            <person name="Turner G."/>
        </authorList>
    </citation>
    <scope>GENOME REANNOTATION</scope>
    <source>
        <strain evidence="3">FGSC A4 / ATCC 38163 / CBS 112.46 / NRRL 194 / M139</strain>
    </source>
</reference>
<feature type="region of interest" description="Disordered" evidence="1">
    <location>
        <begin position="399"/>
        <end position="425"/>
    </location>
</feature>
<accession>C8V8W0</accession>
<dbReference type="Proteomes" id="UP000000560">
    <property type="component" value="Chromosome III"/>
</dbReference>
<evidence type="ECO:0000256" key="1">
    <source>
        <dbReference type="SAM" id="MobiDB-lite"/>
    </source>
</evidence>
<dbReference type="AlphaFoldDB" id="Q5B4Z7"/>
<protein>
    <submittedName>
        <fullName evidence="2">Uncharacterized protein</fullName>
    </submittedName>
</protein>
<dbReference type="OMA" id="EFLNPCD"/>
<reference evidence="3" key="1">
    <citation type="journal article" date="2005" name="Nature">
        <title>Sequencing of Aspergillus nidulans and comparative analysis with A. fumigatus and A. oryzae.</title>
        <authorList>
            <person name="Galagan J.E."/>
            <person name="Calvo S.E."/>
            <person name="Cuomo C."/>
            <person name="Ma L.J."/>
            <person name="Wortman J.R."/>
            <person name="Batzoglou S."/>
            <person name="Lee S.I."/>
            <person name="Basturkmen M."/>
            <person name="Spevak C.C."/>
            <person name="Clutterbuck J."/>
            <person name="Kapitonov V."/>
            <person name="Jurka J."/>
            <person name="Scazzocchio C."/>
            <person name="Farman M."/>
            <person name="Butler J."/>
            <person name="Purcell S."/>
            <person name="Harris S."/>
            <person name="Braus G.H."/>
            <person name="Draht O."/>
            <person name="Busch S."/>
            <person name="D'Enfert C."/>
            <person name="Bouchier C."/>
            <person name="Goldman G.H."/>
            <person name="Bell-Pedersen D."/>
            <person name="Griffiths-Jones S."/>
            <person name="Doonan J.H."/>
            <person name="Yu J."/>
            <person name="Vienken K."/>
            <person name="Pain A."/>
            <person name="Freitag M."/>
            <person name="Selker E.U."/>
            <person name="Archer D.B."/>
            <person name="Penalva M.A."/>
            <person name="Oakley B.R."/>
            <person name="Momany M."/>
            <person name="Tanaka T."/>
            <person name="Kumagai T."/>
            <person name="Asai K."/>
            <person name="Machida M."/>
            <person name="Nierman W.C."/>
            <person name="Denning D.W."/>
            <person name="Caddick M."/>
            <person name="Hynes M."/>
            <person name="Paoletti M."/>
            <person name="Fischer R."/>
            <person name="Miller B."/>
            <person name="Dyer P."/>
            <person name="Sachs M.S."/>
            <person name="Osmani S.A."/>
            <person name="Birren B.W."/>
        </authorList>
    </citation>
    <scope>NUCLEOTIDE SEQUENCE [LARGE SCALE GENOMIC DNA]</scope>
    <source>
        <strain evidence="3">FGSC A4 / ATCC 38163 / CBS 112.46 / NRRL 194 / M139</strain>
    </source>
</reference>
<name>Q5B4Z7_EMENI</name>